<dbReference type="GO" id="GO:0071111">
    <property type="term" value="F:cyclic-guanylate-specific phosphodiesterase activity"/>
    <property type="evidence" value="ECO:0007669"/>
    <property type="project" value="InterPro"/>
</dbReference>
<organism evidence="2 3">
    <name type="scientific">Litoreibacter roseus</name>
    <dbReference type="NCBI Taxonomy" id="2601869"/>
    <lineage>
        <taxon>Bacteria</taxon>
        <taxon>Pseudomonadati</taxon>
        <taxon>Pseudomonadota</taxon>
        <taxon>Alphaproteobacteria</taxon>
        <taxon>Rhodobacterales</taxon>
        <taxon>Roseobacteraceae</taxon>
        <taxon>Litoreibacter</taxon>
    </lineage>
</organism>
<gene>
    <name evidence="2" type="ORF">KIN_34390</name>
</gene>
<accession>A0A6N6JJZ8</accession>
<dbReference type="InterPro" id="IPR050706">
    <property type="entry name" value="Cyclic-di-GMP_PDE-like"/>
</dbReference>
<dbReference type="InterPro" id="IPR001633">
    <property type="entry name" value="EAL_dom"/>
</dbReference>
<dbReference type="CDD" id="cd01948">
    <property type="entry name" value="EAL"/>
    <property type="match status" value="1"/>
</dbReference>
<dbReference type="RefSeq" id="WP_159809332.1">
    <property type="nucleotide sequence ID" value="NZ_BLJE01000004.1"/>
</dbReference>
<reference evidence="2 3" key="1">
    <citation type="submission" date="2019-12" db="EMBL/GenBank/DDBJ databases">
        <title>Litoreibacter badius sp. nov., a novel bacteriochlorophyll a-containing bacterium in the genus Litoreibacter.</title>
        <authorList>
            <person name="Kanamuro M."/>
            <person name="Takabe Y."/>
            <person name="Mori K."/>
            <person name="Takaichi S."/>
            <person name="Hanada S."/>
        </authorList>
    </citation>
    <scope>NUCLEOTIDE SEQUENCE [LARGE SCALE GENOMIC DNA]</scope>
    <source>
        <strain evidence="2 3">K6</strain>
    </source>
</reference>
<keyword evidence="3" id="KW-1185">Reference proteome</keyword>
<evidence type="ECO:0000313" key="3">
    <source>
        <dbReference type="Proteomes" id="UP000436822"/>
    </source>
</evidence>
<evidence type="ECO:0000313" key="2">
    <source>
        <dbReference type="EMBL" id="GFE66365.1"/>
    </source>
</evidence>
<protein>
    <submittedName>
        <fullName evidence="2">Diguanylate phosphodiesterase</fullName>
    </submittedName>
</protein>
<dbReference type="PANTHER" id="PTHR33121:SF79">
    <property type="entry name" value="CYCLIC DI-GMP PHOSPHODIESTERASE PDED-RELATED"/>
    <property type="match status" value="1"/>
</dbReference>
<dbReference type="Pfam" id="PF00563">
    <property type="entry name" value="EAL"/>
    <property type="match status" value="1"/>
</dbReference>
<sequence>MWQPGHPAESESPLATAIAMRDAGMMETVKTALRLDRVALAFQPVVRSGGNGRPAFYEALLRIRDEKGRILPAQDFIEAIETREEGRLMDCLALKHGLAALAADPQLRLSINMSPRTIGYPAWEVTLHAGLTENPTVAERLIIEVTETSAMTMPDLVKDFMDRMHLLGVSFALDDFGAGYTSFRHFKDFFFDIVKIDGSFCTRIDEDRDNQVLMAAMVSIARQFEMFVVVEGVQRREEAEYLASIGVECLQGYYFAAPSMTYPKDDHHAAPLNATG</sequence>
<dbReference type="OrthoDB" id="23692at2"/>
<dbReference type="PANTHER" id="PTHR33121">
    <property type="entry name" value="CYCLIC DI-GMP PHOSPHODIESTERASE PDEF"/>
    <property type="match status" value="1"/>
</dbReference>
<evidence type="ECO:0000259" key="1">
    <source>
        <dbReference type="PROSITE" id="PS50883"/>
    </source>
</evidence>
<name>A0A6N6JJZ8_9RHOB</name>
<feature type="domain" description="EAL" evidence="1">
    <location>
        <begin position="22"/>
        <end position="272"/>
    </location>
</feature>
<dbReference type="PROSITE" id="PS50883">
    <property type="entry name" value="EAL"/>
    <property type="match status" value="1"/>
</dbReference>
<comment type="caution">
    <text evidence="2">The sequence shown here is derived from an EMBL/GenBank/DDBJ whole genome shotgun (WGS) entry which is preliminary data.</text>
</comment>
<dbReference type="SMART" id="SM00052">
    <property type="entry name" value="EAL"/>
    <property type="match status" value="1"/>
</dbReference>
<dbReference type="SUPFAM" id="SSF141868">
    <property type="entry name" value="EAL domain-like"/>
    <property type="match status" value="1"/>
</dbReference>
<dbReference type="Proteomes" id="UP000436822">
    <property type="component" value="Unassembled WGS sequence"/>
</dbReference>
<proteinExistence type="predicted"/>
<dbReference type="EMBL" id="BLJE01000004">
    <property type="protein sequence ID" value="GFE66365.1"/>
    <property type="molecule type" value="Genomic_DNA"/>
</dbReference>
<dbReference type="AlphaFoldDB" id="A0A6N6JJZ8"/>
<dbReference type="Gene3D" id="3.20.20.450">
    <property type="entry name" value="EAL domain"/>
    <property type="match status" value="1"/>
</dbReference>
<dbReference type="InterPro" id="IPR035919">
    <property type="entry name" value="EAL_sf"/>
</dbReference>